<gene>
    <name evidence="3" type="ORF">HMPREF2086_00965</name>
</gene>
<dbReference type="InterPro" id="IPR017969">
    <property type="entry name" value="Heavy-metal-associated_CS"/>
</dbReference>
<dbReference type="EMBL" id="AZJI01000004">
    <property type="protein sequence ID" value="ETD24215.1"/>
    <property type="molecule type" value="Genomic_DNA"/>
</dbReference>
<dbReference type="Proteomes" id="UP000018731">
    <property type="component" value="Unassembled WGS sequence"/>
</dbReference>
<proteinExistence type="predicted"/>
<dbReference type="RefSeq" id="WP_023927688.1">
    <property type="nucleotide sequence ID" value="NZ_KI669454.1"/>
</dbReference>
<evidence type="ECO:0000313" key="4">
    <source>
        <dbReference type="Proteomes" id="UP000018731"/>
    </source>
</evidence>
<reference evidence="3 4" key="1">
    <citation type="journal article" date="2014" name="Genome Announc.">
        <title>Draft genome sequences of six enterohepatic helicobacter species isolated from humans and one from rhesus macaques.</title>
        <authorList>
            <person name="Shen Z."/>
            <person name="Sheh A."/>
            <person name="Young S.K."/>
            <person name="Abouelliel A."/>
            <person name="Ward D.V."/>
            <person name="Earl A.M."/>
            <person name="Fox J.G."/>
        </authorList>
    </citation>
    <scope>NUCLEOTIDE SEQUENCE [LARGE SCALE GENOMIC DNA]</scope>
    <source>
        <strain evidence="3 4">MIT 99-5501</strain>
    </source>
</reference>
<dbReference type="Gene3D" id="3.30.70.100">
    <property type="match status" value="1"/>
</dbReference>
<dbReference type="PROSITE" id="PS50846">
    <property type="entry name" value="HMA_2"/>
    <property type="match status" value="1"/>
</dbReference>
<comment type="caution">
    <text evidence="3">The sequence shown here is derived from an EMBL/GenBank/DDBJ whole genome shotgun (WGS) entry which is preliminary data.</text>
</comment>
<dbReference type="InterPro" id="IPR036163">
    <property type="entry name" value="HMA_dom_sf"/>
</dbReference>
<dbReference type="SUPFAM" id="SSF55008">
    <property type="entry name" value="HMA, heavy metal-associated domain"/>
    <property type="match status" value="1"/>
</dbReference>
<dbReference type="PATRIC" id="fig|1357400.3.peg.1322"/>
<keyword evidence="4" id="KW-1185">Reference proteome</keyword>
<dbReference type="HOGENOM" id="CLU_134973_10_2_7"/>
<accession>V8CB23</accession>
<evidence type="ECO:0000256" key="1">
    <source>
        <dbReference type="ARBA" id="ARBA00022723"/>
    </source>
</evidence>
<dbReference type="InterPro" id="IPR006121">
    <property type="entry name" value="HMA_dom"/>
</dbReference>
<organism evidence="3 4">
    <name type="scientific">Helicobacter macacae MIT 99-5501</name>
    <dbReference type="NCBI Taxonomy" id="1357400"/>
    <lineage>
        <taxon>Bacteria</taxon>
        <taxon>Pseudomonadati</taxon>
        <taxon>Campylobacterota</taxon>
        <taxon>Epsilonproteobacteria</taxon>
        <taxon>Campylobacterales</taxon>
        <taxon>Helicobacteraceae</taxon>
        <taxon>Helicobacter</taxon>
    </lineage>
</organism>
<dbReference type="AlphaFoldDB" id="V8CB23"/>
<dbReference type="Pfam" id="PF00403">
    <property type="entry name" value="HMA"/>
    <property type="match status" value="1"/>
</dbReference>
<evidence type="ECO:0000259" key="2">
    <source>
        <dbReference type="PROSITE" id="PS50846"/>
    </source>
</evidence>
<protein>
    <recommendedName>
        <fullName evidence="2">HMA domain-containing protein</fullName>
    </recommendedName>
</protein>
<keyword evidence="1" id="KW-0479">Metal-binding</keyword>
<dbReference type="CDD" id="cd00371">
    <property type="entry name" value="HMA"/>
    <property type="match status" value="1"/>
</dbReference>
<dbReference type="OrthoDB" id="9801832at2"/>
<dbReference type="STRING" id="1357400.HMPREF2086_00965"/>
<dbReference type="PROSITE" id="PS01047">
    <property type="entry name" value="HMA_1"/>
    <property type="match status" value="1"/>
</dbReference>
<dbReference type="GO" id="GO:0046872">
    <property type="term" value="F:metal ion binding"/>
    <property type="evidence" value="ECO:0007669"/>
    <property type="project" value="UniProtKB-KW"/>
</dbReference>
<feature type="domain" description="HMA" evidence="2">
    <location>
        <begin position="2"/>
        <end position="71"/>
    </location>
</feature>
<evidence type="ECO:0000313" key="3">
    <source>
        <dbReference type="EMBL" id="ETD24215.1"/>
    </source>
</evidence>
<sequence>MQNLTLKVGGIHCENCASKVKSILKGIKGVKHIEVEVIKMQGSGIVKIEFDAPASIEAIKEEILDCGYEVLE</sequence>
<name>V8CB23_9HELI</name>